<dbReference type="EMBL" id="KN881617">
    <property type="protein sequence ID" value="KIY53459.1"/>
    <property type="molecule type" value="Genomic_DNA"/>
</dbReference>
<dbReference type="Proteomes" id="UP000054144">
    <property type="component" value="Unassembled WGS sequence"/>
</dbReference>
<evidence type="ECO:0000313" key="2">
    <source>
        <dbReference type="Proteomes" id="UP000054144"/>
    </source>
</evidence>
<accession>A0A0D7ANX6</accession>
<dbReference type="AlphaFoldDB" id="A0A0D7ANX6"/>
<gene>
    <name evidence="1" type="ORF">FISHEDRAFT_30581</name>
</gene>
<organism evidence="1 2">
    <name type="scientific">Fistulina hepatica ATCC 64428</name>
    <dbReference type="NCBI Taxonomy" id="1128425"/>
    <lineage>
        <taxon>Eukaryota</taxon>
        <taxon>Fungi</taxon>
        <taxon>Dikarya</taxon>
        <taxon>Basidiomycota</taxon>
        <taxon>Agaricomycotina</taxon>
        <taxon>Agaricomycetes</taxon>
        <taxon>Agaricomycetidae</taxon>
        <taxon>Agaricales</taxon>
        <taxon>Fistulinaceae</taxon>
        <taxon>Fistulina</taxon>
    </lineage>
</organism>
<protein>
    <submittedName>
        <fullName evidence="1">Uncharacterized protein</fullName>
    </submittedName>
</protein>
<dbReference type="OrthoDB" id="3231855at2759"/>
<name>A0A0D7ANX6_9AGAR</name>
<proteinExistence type="predicted"/>
<keyword evidence="2" id="KW-1185">Reference proteome</keyword>
<evidence type="ECO:0000313" key="1">
    <source>
        <dbReference type="EMBL" id="KIY53459.1"/>
    </source>
</evidence>
<sequence length="84" mass="9646">MDSIFAIAYGSGLRFVLDTVTRGNYKVSGVLMGLWEGVVMYHFMRQAPRSTDPYLAYAVRVFIDFLMTESTFKIFLVFMWTLVG</sequence>
<reference evidence="1 2" key="1">
    <citation type="journal article" date="2015" name="Fungal Genet. Biol.">
        <title>Evolution of novel wood decay mechanisms in Agaricales revealed by the genome sequences of Fistulina hepatica and Cylindrobasidium torrendii.</title>
        <authorList>
            <person name="Floudas D."/>
            <person name="Held B.W."/>
            <person name="Riley R."/>
            <person name="Nagy L.G."/>
            <person name="Koehler G."/>
            <person name="Ransdell A.S."/>
            <person name="Younus H."/>
            <person name="Chow J."/>
            <person name="Chiniquy J."/>
            <person name="Lipzen A."/>
            <person name="Tritt A."/>
            <person name="Sun H."/>
            <person name="Haridas S."/>
            <person name="LaButti K."/>
            <person name="Ohm R.A."/>
            <person name="Kues U."/>
            <person name="Blanchette R.A."/>
            <person name="Grigoriev I.V."/>
            <person name="Minto R.E."/>
            <person name="Hibbett D.S."/>
        </authorList>
    </citation>
    <scope>NUCLEOTIDE SEQUENCE [LARGE SCALE GENOMIC DNA]</scope>
    <source>
        <strain evidence="1 2">ATCC 64428</strain>
    </source>
</reference>
<feature type="non-terminal residue" evidence="1">
    <location>
        <position position="84"/>
    </location>
</feature>